<dbReference type="EMBL" id="HF935238">
    <property type="protein sequence ID" value="CCX05227.1"/>
    <property type="molecule type" value="Genomic_DNA"/>
</dbReference>
<evidence type="ECO:0000313" key="2">
    <source>
        <dbReference type="Proteomes" id="UP000018144"/>
    </source>
</evidence>
<evidence type="ECO:0000313" key="1">
    <source>
        <dbReference type="EMBL" id="CCX05227.1"/>
    </source>
</evidence>
<protein>
    <submittedName>
        <fullName evidence="1">Uncharacterized protein</fullName>
    </submittedName>
</protein>
<dbReference type="AlphaFoldDB" id="U4KVD9"/>
<accession>U4KVD9</accession>
<name>U4KVD9_PYROM</name>
<dbReference type="Proteomes" id="UP000018144">
    <property type="component" value="Unassembled WGS sequence"/>
</dbReference>
<gene>
    <name evidence="1" type="ORF">PCON_04814</name>
</gene>
<proteinExistence type="predicted"/>
<dbReference type="OrthoDB" id="10391700at2759"/>
<sequence>MKEVLQSLHKTKLDLQYQYRGDFGLECINLELDYETFLRKGNEWDPERDINIDHNAKDEVEKRWKWFHSYKSGQFMKYVWVEVTFYFCMIYISATDHDMVFYNSTFEDKIPICFHFLDTVKDADYAIRKHIHPLQIDFCNIRAYEDLRALVRQHEKKSLKRIILRDEENEISYRPKDCEDIWNYAIAAHVNKRLQFRIYNVYFRTMSCGTGIEAIIGKNPLPVKTTTIDDIRCYKGSSRLEIQYWKLPVVCIPCAIHPENRFLKNSKGDWVVLSSFHLAEEYQETPKRPSLKHRWNDIDKDYDVDLNMEQYKSAFEYPKMEYPKNTIKDLEAKGVYGKEEVDIRKKKFLPTLEHYNAFVSSVGSLIS</sequence>
<keyword evidence="2" id="KW-1185">Reference proteome</keyword>
<reference evidence="1 2" key="1">
    <citation type="journal article" date="2013" name="PLoS Genet.">
        <title>The genome and development-dependent transcriptomes of Pyronema confluens: a window into fungal evolution.</title>
        <authorList>
            <person name="Traeger S."/>
            <person name="Altegoer F."/>
            <person name="Freitag M."/>
            <person name="Gabaldon T."/>
            <person name="Kempken F."/>
            <person name="Kumar A."/>
            <person name="Marcet-Houben M."/>
            <person name="Poggeler S."/>
            <person name="Stajich J.E."/>
            <person name="Nowrousian M."/>
        </authorList>
    </citation>
    <scope>NUCLEOTIDE SEQUENCE [LARGE SCALE GENOMIC DNA]</scope>
    <source>
        <strain evidence="2">CBS 100304</strain>
        <tissue evidence="1">Vegetative mycelium</tissue>
    </source>
</reference>
<organism evidence="1 2">
    <name type="scientific">Pyronema omphalodes (strain CBS 100304)</name>
    <name type="common">Pyronema confluens</name>
    <dbReference type="NCBI Taxonomy" id="1076935"/>
    <lineage>
        <taxon>Eukaryota</taxon>
        <taxon>Fungi</taxon>
        <taxon>Dikarya</taxon>
        <taxon>Ascomycota</taxon>
        <taxon>Pezizomycotina</taxon>
        <taxon>Pezizomycetes</taxon>
        <taxon>Pezizales</taxon>
        <taxon>Pyronemataceae</taxon>
        <taxon>Pyronema</taxon>
    </lineage>
</organism>